<feature type="transmembrane region" description="Helical" evidence="8">
    <location>
        <begin position="245"/>
        <end position="267"/>
    </location>
</feature>
<keyword evidence="7 8" id="KW-0472">Membrane</keyword>
<reference evidence="10 11" key="1">
    <citation type="submission" date="2019-03" db="EMBL/GenBank/DDBJ databases">
        <authorList>
            <person name="Kim M.K.M."/>
        </authorList>
    </citation>
    <scope>NUCLEOTIDE SEQUENCE [LARGE SCALE GENOMIC DNA]</scope>
    <source>
        <strain evidence="10 11">18JY21-1</strain>
    </source>
</reference>
<feature type="domain" description="ABC transmembrane type-2" evidence="9">
    <location>
        <begin position="155"/>
        <end position="387"/>
    </location>
</feature>
<evidence type="ECO:0000313" key="10">
    <source>
        <dbReference type="EMBL" id="TCZ79473.1"/>
    </source>
</evidence>
<dbReference type="EMBL" id="SKFG01000003">
    <property type="protein sequence ID" value="TCZ79473.1"/>
    <property type="molecule type" value="Genomic_DNA"/>
</dbReference>
<dbReference type="InterPro" id="IPR051449">
    <property type="entry name" value="ABC-2_transporter_component"/>
</dbReference>
<accession>A0A4R4EJ88</accession>
<dbReference type="Pfam" id="PF12698">
    <property type="entry name" value="ABC2_membrane_3"/>
    <property type="match status" value="1"/>
</dbReference>
<keyword evidence="3" id="KW-0813">Transport</keyword>
<dbReference type="AlphaFoldDB" id="A0A4R4EJ88"/>
<feature type="transmembrane region" description="Helical" evidence="8">
    <location>
        <begin position="362"/>
        <end position="384"/>
    </location>
</feature>
<evidence type="ECO:0000256" key="8">
    <source>
        <dbReference type="SAM" id="Phobius"/>
    </source>
</evidence>
<comment type="caution">
    <text evidence="10">The sequence shown here is derived from an EMBL/GenBank/DDBJ whole genome shotgun (WGS) entry which is preliminary data.</text>
</comment>
<dbReference type="InterPro" id="IPR013525">
    <property type="entry name" value="ABC2_TM"/>
</dbReference>
<dbReference type="PANTHER" id="PTHR30294:SF29">
    <property type="entry name" value="MULTIDRUG ABC TRANSPORTER PERMEASE YBHS-RELATED"/>
    <property type="match status" value="1"/>
</dbReference>
<organism evidence="10 11">
    <name type="scientific">Paenibacillus albiflavus</name>
    <dbReference type="NCBI Taxonomy" id="2545760"/>
    <lineage>
        <taxon>Bacteria</taxon>
        <taxon>Bacillati</taxon>
        <taxon>Bacillota</taxon>
        <taxon>Bacilli</taxon>
        <taxon>Bacillales</taxon>
        <taxon>Paenibacillaceae</taxon>
        <taxon>Paenibacillus</taxon>
    </lineage>
</organism>
<feature type="transmembrane region" description="Helical" evidence="8">
    <location>
        <begin position="20"/>
        <end position="39"/>
    </location>
</feature>
<feature type="transmembrane region" description="Helical" evidence="8">
    <location>
        <begin position="313"/>
        <end position="331"/>
    </location>
</feature>
<dbReference type="InterPro" id="IPR047817">
    <property type="entry name" value="ABC2_TM_bact-type"/>
</dbReference>
<dbReference type="PROSITE" id="PS51012">
    <property type="entry name" value="ABC_TM2"/>
    <property type="match status" value="1"/>
</dbReference>
<protein>
    <submittedName>
        <fullName evidence="10">ABC transporter permease</fullName>
    </submittedName>
</protein>
<dbReference type="Gene3D" id="3.40.1710.10">
    <property type="entry name" value="abc type-2 transporter like domain"/>
    <property type="match status" value="1"/>
</dbReference>
<comment type="similarity">
    <text evidence="2">Belongs to the ABC-2 integral membrane protein family.</text>
</comment>
<evidence type="ECO:0000256" key="5">
    <source>
        <dbReference type="ARBA" id="ARBA00022692"/>
    </source>
</evidence>
<name>A0A4R4EJ88_9BACL</name>
<keyword evidence="4" id="KW-1003">Cell membrane</keyword>
<keyword evidence="5 8" id="KW-0812">Transmembrane</keyword>
<evidence type="ECO:0000256" key="7">
    <source>
        <dbReference type="ARBA" id="ARBA00023136"/>
    </source>
</evidence>
<evidence type="ECO:0000256" key="2">
    <source>
        <dbReference type="ARBA" id="ARBA00007783"/>
    </source>
</evidence>
<evidence type="ECO:0000256" key="6">
    <source>
        <dbReference type="ARBA" id="ARBA00022989"/>
    </source>
</evidence>
<evidence type="ECO:0000259" key="9">
    <source>
        <dbReference type="PROSITE" id="PS51012"/>
    </source>
</evidence>
<feature type="transmembrane region" description="Helical" evidence="8">
    <location>
        <begin position="199"/>
        <end position="224"/>
    </location>
</feature>
<comment type="subcellular location">
    <subcellularLocation>
        <location evidence="1">Cell membrane</location>
        <topology evidence="1">Multi-pass membrane protein</topology>
    </subcellularLocation>
</comment>
<keyword evidence="11" id="KW-1185">Reference proteome</keyword>
<dbReference type="GO" id="GO:0005886">
    <property type="term" value="C:plasma membrane"/>
    <property type="evidence" value="ECO:0007669"/>
    <property type="project" value="UniProtKB-SubCell"/>
</dbReference>
<keyword evidence="6 8" id="KW-1133">Transmembrane helix</keyword>
<dbReference type="GO" id="GO:0140359">
    <property type="term" value="F:ABC-type transporter activity"/>
    <property type="evidence" value="ECO:0007669"/>
    <property type="project" value="InterPro"/>
</dbReference>
<dbReference type="RefSeq" id="WP_132417131.1">
    <property type="nucleotide sequence ID" value="NZ_SKFG01000003.1"/>
</dbReference>
<evidence type="ECO:0000256" key="3">
    <source>
        <dbReference type="ARBA" id="ARBA00022448"/>
    </source>
</evidence>
<dbReference type="PANTHER" id="PTHR30294">
    <property type="entry name" value="MEMBRANE COMPONENT OF ABC TRANSPORTER YHHJ-RELATED"/>
    <property type="match status" value="1"/>
</dbReference>
<feature type="transmembrane region" description="Helical" evidence="8">
    <location>
        <begin position="279"/>
        <end position="301"/>
    </location>
</feature>
<evidence type="ECO:0000313" key="11">
    <source>
        <dbReference type="Proteomes" id="UP000295418"/>
    </source>
</evidence>
<dbReference type="OrthoDB" id="1952619at2"/>
<sequence>MNTLTIALVEIKQQFKSVTATLFTFILPLLLIFILGSSLSGLSTFTSSPKQEDQVKVGIVDLDRHGYSDHLQDFIEQSEAKKLITLHQLDSAEQLERDLRNGIMNFGVVIPSDFSDAIAKGQNAEHWQLVLGNDYYQNLTAKLVFQSFIDQLNNMQAIKQILGPQVALTSPAASGQYNSEPIVKQGKLSEDTSYEYTSFQYYAVSVLIMFLLYTGREAAVSIMTDKENYILQRMQAMPIHPSSIICGKILGNTIIALMQAFIIIAITKYVYGVDWGRSWGLLLLAICLIIVSAMGLGVLLLLRAKSAKSVHSIYQLIIVVMTAISGGFSPIEGAEPISQFTISYWGMQGIFDIMLSSSMELILHKIVILGGISAVLILISVMSYRKVVAYE</sequence>
<dbReference type="Proteomes" id="UP000295418">
    <property type="component" value="Unassembled WGS sequence"/>
</dbReference>
<proteinExistence type="inferred from homology"/>
<gene>
    <name evidence="10" type="ORF">E0485_06340</name>
</gene>
<evidence type="ECO:0000256" key="1">
    <source>
        <dbReference type="ARBA" id="ARBA00004651"/>
    </source>
</evidence>
<evidence type="ECO:0000256" key="4">
    <source>
        <dbReference type="ARBA" id="ARBA00022475"/>
    </source>
</evidence>